<dbReference type="InterPro" id="IPR006311">
    <property type="entry name" value="TAT_signal"/>
</dbReference>
<evidence type="ECO:0000256" key="1">
    <source>
        <dbReference type="SAM" id="SignalP"/>
    </source>
</evidence>
<evidence type="ECO:0000313" key="3">
    <source>
        <dbReference type="Proteomes" id="UP001138997"/>
    </source>
</evidence>
<sequence>MFTARLSRRSKVATAVLGVPAVAAGMWLSAGTAQATSQAEPISGKPVLIKAGTFQGKDRIVSIGGDGKVDLKRSKPTKSNGLSSEGTTMVLKKVGKKNPMYQIMSSNDSHEIDAYCVQQKKNGSLNIAVCDKKKANQLFDFAHSGAEFSIEGKYGYVQAAKRSLRLYDDNKDSMTYFSVTKVK</sequence>
<dbReference type="Proteomes" id="UP001138997">
    <property type="component" value="Unassembled WGS sequence"/>
</dbReference>
<dbReference type="AlphaFoldDB" id="A0A9X1SXW6"/>
<organism evidence="2 3">
    <name type="scientific">Kineosporia babensis</name>
    <dbReference type="NCBI Taxonomy" id="499548"/>
    <lineage>
        <taxon>Bacteria</taxon>
        <taxon>Bacillati</taxon>
        <taxon>Actinomycetota</taxon>
        <taxon>Actinomycetes</taxon>
        <taxon>Kineosporiales</taxon>
        <taxon>Kineosporiaceae</taxon>
        <taxon>Kineosporia</taxon>
    </lineage>
</organism>
<reference evidence="2" key="1">
    <citation type="submission" date="2021-11" db="EMBL/GenBank/DDBJ databases">
        <title>Streptomyces corallinus and Kineosporia corallina sp. nov., two new coral-derived marine actinobacteria.</title>
        <authorList>
            <person name="Buangrab K."/>
            <person name="Sutthacheep M."/>
            <person name="Yeemin T."/>
            <person name="Harunari E."/>
            <person name="Igarashi Y."/>
            <person name="Sripreechasak P."/>
            <person name="Kanchanasin P."/>
            <person name="Tanasupawat S."/>
            <person name="Phongsopitanun W."/>
        </authorList>
    </citation>
    <scope>NUCLEOTIDE SEQUENCE</scope>
    <source>
        <strain evidence="2">JCM 31032</strain>
    </source>
</reference>
<keyword evidence="1" id="KW-0732">Signal</keyword>
<evidence type="ECO:0000313" key="2">
    <source>
        <dbReference type="EMBL" id="MCD5315655.1"/>
    </source>
</evidence>
<accession>A0A9X1SXW6</accession>
<gene>
    <name evidence="2" type="ORF">LR394_32635</name>
</gene>
<comment type="caution">
    <text evidence="2">The sequence shown here is derived from an EMBL/GenBank/DDBJ whole genome shotgun (WGS) entry which is preliminary data.</text>
</comment>
<feature type="chain" id="PRO_5040881374" description="Ricin B lectin domain-containing protein" evidence="1">
    <location>
        <begin position="36"/>
        <end position="183"/>
    </location>
</feature>
<dbReference type="PROSITE" id="PS51318">
    <property type="entry name" value="TAT"/>
    <property type="match status" value="1"/>
</dbReference>
<protein>
    <recommendedName>
        <fullName evidence="4">Ricin B lectin domain-containing protein</fullName>
    </recommendedName>
</protein>
<proteinExistence type="predicted"/>
<dbReference type="EMBL" id="JAJOMB010000023">
    <property type="protein sequence ID" value="MCD5315655.1"/>
    <property type="molecule type" value="Genomic_DNA"/>
</dbReference>
<evidence type="ECO:0008006" key="4">
    <source>
        <dbReference type="Google" id="ProtNLM"/>
    </source>
</evidence>
<keyword evidence="3" id="KW-1185">Reference proteome</keyword>
<name>A0A9X1SXW6_9ACTN</name>
<feature type="signal peptide" evidence="1">
    <location>
        <begin position="1"/>
        <end position="35"/>
    </location>
</feature>
<dbReference type="RefSeq" id="WP_231448471.1">
    <property type="nucleotide sequence ID" value="NZ_JAJOMB010000023.1"/>
</dbReference>